<dbReference type="PRINTS" id="PR00370">
    <property type="entry name" value="FMOXYGENASE"/>
</dbReference>
<dbReference type="InterPro" id="IPR036188">
    <property type="entry name" value="FAD/NAD-bd_sf"/>
</dbReference>
<dbReference type="VEuPathDB" id="FungiDB:SAPIO_CDS4135"/>
<organism evidence="6 7">
    <name type="scientific">Pseudallescheria apiosperma</name>
    <name type="common">Scedosporium apiospermum</name>
    <dbReference type="NCBI Taxonomy" id="563466"/>
    <lineage>
        <taxon>Eukaryota</taxon>
        <taxon>Fungi</taxon>
        <taxon>Dikarya</taxon>
        <taxon>Ascomycota</taxon>
        <taxon>Pezizomycotina</taxon>
        <taxon>Sordariomycetes</taxon>
        <taxon>Hypocreomycetidae</taxon>
        <taxon>Microascales</taxon>
        <taxon>Microascaceae</taxon>
        <taxon>Scedosporium</taxon>
    </lineage>
</organism>
<accession>A0A084G9D0</accession>
<dbReference type="InterPro" id="IPR029752">
    <property type="entry name" value="D-isomer_DH_CS1"/>
</dbReference>
<comment type="similarity">
    <text evidence="1">Belongs to the FMO family.</text>
</comment>
<proteinExistence type="inferred from homology"/>
<evidence type="ECO:0000256" key="4">
    <source>
        <dbReference type="ARBA" id="ARBA00022857"/>
    </source>
</evidence>
<dbReference type="InterPro" id="IPR020946">
    <property type="entry name" value="Flavin_mOase-like"/>
</dbReference>
<dbReference type="GO" id="GO:0050661">
    <property type="term" value="F:NADP binding"/>
    <property type="evidence" value="ECO:0007669"/>
    <property type="project" value="InterPro"/>
</dbReference>
<dbReference type="KEGG" id="sapo:SAPIO_CDS4135"/>
<sequence length="537" mass="59670">METGNTVAVVGLGALGLVAVKNLAEEGFDVTGFDQNPFVGGLWHYADDDRVSVLPSTVINISKERVRVGIYPQACVDLEQTADTDAPSYMHGLEIERYLESYVDHFGLRSKLRLETRVTKISRNENERNWNLQIEDSEGQRIESFDRVVVATGINQIPNIPVVEGIDIFEGETIHSRAFKQPERFTGKRVLVVGLGNTGADTATSLIGHAKSIHVSFNHGTYVLPRVIDGKAIDHAITLQMVNIQGLLERYIPSISERVFNSFVAKLQNKAFTIRPEWGLSPAPSLKNGVIPVVSDTIVSALESKAVLPVTGLKRVIGPSSVELKDGTILEVDTIIFCTGYRNNFSIIQGEFDPTAKTTPEWAKAPFSNGRCLPRLYQGVFSLEAPDSLAFLGGVGYPAGAFQIYDLVMMVITQVWKGKSSLPSVEEMAAQVDRRHAELCRRAHAGPVNPAFFSQSEWISWANPIAGTGLDVYLGWGREAWKLWWKDPELYRLLARGLFSPHVFRALPGKRKKWDGAREELIRINRAVKEQQKMKRS</sequence>
<keyword evidence="7" id="KW-1185">Reference proteome</keyword>
<evidence type="ECO:0000256" key="3">
    <source>
        <dbReference type="ARBA" id="ARBA00022827"/>
    </source>
</evidence>
<dbReference type="AlphaFoldDB" id="A0A084G9D0"/>
<dbReference type="GeneID" id="27723207"/>
<evidence type="ECO:0000313" key="6">
    <source>
        <dbReference type="EMBL" id="KEZ43942.1"/>
    </source>
</evidence>
<dbReference type="PIRSF" id="PIRSF000332">
    <property type="entry name" value="FMO"/>
    <property type="match status" value="1"/>
</dbReference>
<dbReference type="InterPro" id="IPR000960">
    <property type="entry name" value="Flavin_mOase"/>
</dbReference>
<dbReference type="SUPFAM" id="SSF51905">
    <property type="entry name" value="FAD/NAD(P)-binding domain"/>
    <property type="match status" value="3"/>
</dbReference>
<dbReference type="EMBL" id="JOWA01000090">
    <property type="protein sequence ID" value="KEZ43942.1"/>
    <property type="molecule type" value="Genomic_DNA"/>
</dbReference>
<evidence type="ECO:0000256" key="5">
    <source>
        <dbReference type="ARBA" id="ARBA00023002"/>
    </source>
</evidence>
<gene>
    <name evidence="6" type="ORF">SAPIO_CDS4135</name>
</gene>
<evidence type="ECO:0000256" key="2">
    <source>
        <dbReference type="ARBA" id="ARBA00022630"/>
    </source>
</evidence>
<dbReference type="Proteomes" id="UP000028545">
    <property type="component" value="Unassembled WGS sequence"/>
</dbReference>
<dbReference type="InterPro" id="IPR050346">
    <property type="entry name" value="FMO-like"/>
</dbReference>
<keyword evidence="3" id="KW-0274">FAD</keyword>
<dbReference type="OrthoDB" id="66881at2759"/>
<keyword evidence="4" id="KW-0521">NADP</keyword>
<dbReference type="HOGENOM" id="CLU_006909_8_1_1"/>
<comment type="caution">
    <text evidence="6">The sequence shown here is derived from an EMBL/GenBank/DDBJ whole genome shotgun (WGS) entry which is preliminary data.</text>
</comment>
<name>A0A084G9D0_PSEDA</name>
<reference evidence="6 7" key="1">
    <citation type="journal article" date="2014" name="Genome Announc.">
        <title>Draft genome sequence of the pathogenic fungus Scedosporium apiospermum.</title>
        <authorList>
            <person name="Vandeputte P."/>
            <person name="Ghamrawi S."/>
            <person name="Rechenmann M."/>
            <person name="Iltis A."/>
            <person name="Giraud S."/>
            <person name="Fleury M."/>
            <person name="Thornton C."/>
            <person name="Delhaes L."/>
            <person name="Meyer W."/>
            <person name="Papon N."/>
            <person name="Bouchara J.P."/>
        </authorList>
    </citation>
    <scope>NUCLEOTIDE SEQUENCE [LARGE SCALE GENOMIC DNA]</scope>
    <source>
        <strain evidence="6 7">IHEM 14462</strain>
    </source>
</reference>
<dbReference type="GO" id="GO:0004499">
    <property type="term" value="F:N,N-dimethylaniline monooxygenase activity"/>
    <property type="evidence" value="ECO:0007669"/>
    <property type="project" value="InterPro"/>
</dbReference>
<evidence type="ECO:0000256" key="1">
    <source>
        <dbReference type="ARBA" id="ARBA00009183"/>
    </source>
</evidence>
<dbReference type="Gene3D" id="3.50.50.60">
    <property type="entry name" value="FAD/NAD(P)-binding domain"/>
    <property type="match status" value="3"/>
</dbReference>
<protein>
    <recommendedName>
        <fullName evidence="8">Dimethylaniline monooxygenase 2</fullName>
    </recommendedName>
</protein>
<evidence type="ECO:0008006" key="8">
    <source>
        <dbReference type="Google" id="ProtNLM"/>
    </source>
</evidence>
<keyword evidence="2" id="KW-0285">Flavoprotein</keyword>
<dbReference type="PANTHER" id="PTHR23023">
    <property type="entry name" value="DIMETHYLANILINE MONOOXYGENASE"/>
    <property type="match status" value="1"/>
</dbReference>
<dbReference type="GO" id="GO:0050660">
    <property type="term" value="F:flavin adenine dinucleotide binding"/>
    <property type="evidence" value="ECO:0007669"/>
    <property type="project" value="InterPro"/>
</dbReference>
<dbReference type="RefSeq" id="XP_016643741.1">
    <property type="nucleotide sequence ID" value="XM_016786765.1"/>
</dbReference>
<dbReference type="Pfam" id="PF00743">
    <property type="entry name" value="FMO-like"/>
    <property type="match status" value="1"/>
</dbReference>
<dbReference type="PROSITE" id="PS00065">
    <property type="entry name" value="D_2_HYDROXYACID_DH_1"/>
    <property type="match status" value="1"/>
</dbReference>
<evidence type="ECO:0000313" key="7">
    <source>
        <dbReference type="Proteomes" id="UP000028545"/>
    </source>
</evidence>
<keyword evidence="5" id="KW-0560">Oxidoreductase</keyword>
<dbReference type="OMA" id="HYLKVWG"/>